<comment type="function">
    <text evidence="8">Part of an ABC transporter complex involved in carbohydrate import. Could be involved in ribose, galactose and/or methyl galactoside import. Responsible for energy coupling to the transport system.</text>
</comment>
<keyword evidence="5 8" id="KW-0067">ATP-binding</keyword>
<dbReference type="Gene3D" id="3.40.50.300">
    <property type="entry name" value="P-loop containing nucleotide triphosphate hydrolases"/>
    <property type="match status" value="1"/>
</dbReference>
<dbReference type="EC" id="7.5.2.11" evidence="8"/>
<dbReference type="SUPFAM" id="SSF52540">
    <property type="entry name" value="P-loop containing nucleoside triphosphate hydrolases"/>
    <property type="match status" value="1"/>
</dbReference>
<comment type="caution">
    <text evidence="10">The sequence shown here is derived from an EMBL/GenBank/DDBJ whole genome shotgun (WGS) entry which is preliminary data.</text>
</comment>
<evidence type="ECO:0000313" key="11">
    <source>
        <dbReference type="Proteomes" id="UP000295507"/>
    </source>
</evidence>
<keyword evidence="8" id="KW-0997">Cell inner membrane</keyword>
<keyword evidence="4 8" id="KW-0547">Nucleotide-binding</keyword>
<dbReference type="Pfam" id="PF00005">
    <property type="entry name" value="ABC_tran"/>
    <property type="match status" value="1"/>
</dbReference>
<dbReference type="GO" id="GO:0043211">
    <property type="term" value="F:ABC-type carbohydrate transporter activity"/>
    <property type="evidence" value="ECO:0007669"/>
    <property type="project" value="UniProtKB-UniRule"/>
</dbReference>
<dbReference type="PANTHER" id="PTHR43790">
    <property type="entry name" value="CARBOHYDRATE TRANSPORT ATP-BINDING PROTEIN MG119-RELATED"/>
    <property type="match status" value="1"/>
</dbReference>
<comment type="subcellular location">
    <subcellularLocation>
        <location evidence="8">Cell inner membrane</location>
        <topology evidence="8">Peripheral membrane protein</topology>
    </subcellularLocation>
</comment>
<keyword evidence="3" id="KW-0677">Repeat</keyword>
<protein>
    <recommendedName>
        <fullName evidence="8">Ribose/galactose/methyl galactoside import ATP-binding protein</fullName>
        <ecNumber evidence="8">7.5.2.11</ecNumber>
    </recommendedName>
</protein>
<dbReference type="GO" id="GO:0005886">
    <property type="term" value="C:plasma membrane"/>
    <property type="evidence" value="ECO:0007669"/>
    <property type="project" value="UniProtKB-SubCell"/>
</dbReference>
<evidence type="ECO:0000256" key="3">
    <source>
        <dbReference type="ARBA" id="ARBA00022737"/>
    </source>
</evidence>
<keyword evidence="8" id="KW-0762">Sugar transport</keyword>
<evidence type="ECO:0000256" key="4">
    <source>
        <dbReference type="ARBA" id="ARBA00022741"/>
    </source>
</evidence>
<comment type="similarity">
    <text evidence="8">Belongs to the ABC transporter superfamily.</text>
</comment>
<name>A0A4R3RMK6_9HYPH</name>
<keyword evidence="2" id="KW-1003">Cell membrane</keyword>
<feature type="domain" description="ABC transporter" evidence="9">
    <location>
        <begin position="39"/>
        <end position="94"/>
    </location>
</feature>
<dbReference type="PANTHER" id="PTHR43790:SF7">
    <property type="entry name" value="GALACTOSE_METHYL GALACTOSIDE IMPORT ATP-BINDING PROTEIN MGLA"/>
    <property type="match status" value="1"/>
</dbReference>
<keyword evidence="1 8" id="KW-0813">Transport</keyword>
<reference evidence="10 11" key="1">
    <citation type="submission" date="2019-03" db="EMBL/GenBank/DDBJ databases">
        <title>Genomic Encyclopedia of Type Strains, Phase IV (KMG-V): Genome sequencing to study the core and pangenomes of soil and plant-associated prokaryotes.</title>
        <authorList>
            <person name="Whitman W."/>
        </authorList>
    </citation>
    <scope>NUCLEOTIDE SEQUENCE [LARGE SCALE GENOMIC DNA]</scope>
    <source>
        <strain evidence="10 11">IE4868</strain>
    </source>
</reference>
<dbReference type="Proteomes" id="UP000295507">
    <property type="component" value="Unassembled WGS sequence"/>
</dbReference>
<evidence type="ECO:0000256" key="8">
    <source>
        <dbReference type="RuleBase" id="RU367029"/>
    </source>
</evidence>
<dbReference type="AlphaFoldDB" id="A0A4R3RMK6"/>
<evidence type="ECO:0000256" key="6">
    <source>
        <dbReference type="ARBA" id="ARBA00022967"/>
    </source>
</evidence>
<dbReference type="GO" id="GO:0016887">
    <property type="term" value="F:ATP hydrolysis activity"/>
    <property type="evidence" value="ECO:0007669"/>
    <property type="project" value="InterPro"/>
</dbReference>
<proteinExistence type="inferred from homology"/>
<dbReference type="InterPro" id="IPR027417">
    <property type="entry name" value="P-loop_NTPase"/>
</dbReference>
<dbReference type="InterPro" id="IPR003439">
    <property type="entry name" value="ABC_transporter-like_ATP-bd"/>
</dbReference>
<evidence type="ECO:0000256" key="2">
    <source>
        <dbReference type="ARBA" id="ARBA00022475"/>
    </source>
</evidence>
<dbReference type="InterPro" id="IPR050107">
    <property type="entry name" value="ABC_carbohydrate_import_ATPase"/>
</dbReference>
<evidence type="ECO:0000259" key="9">
    <source>
        <dbReference type="Pfam" id="PF00005"/>
    </source>
</evidence>
<gene>
    <name evidence="10" type="ORF">EV129_108161</name>
</gene>
<dbReference type="GO" id="GO:0005524">
    <property type="term" value="F:ATP binding"/>
    <property type="evidence" value="ECO:0007669"/>
    <property type="project" value="UniProtKB-UniRule"/>
</dbReference>
<keyword evidence="7 8" id="KW-0472">Membrane</keyword>
<evidence type="ECO:0000256" key="7">
    <source>
        <dbReference type="ARBA" id="ARBA00023136"/>
    </source>
</evidence>
<sequence length="101" mass="10783">MAVSPSTMAAVRASGAIPNAGYLLSAEGIRKEFPGVVALDDVQFRLKRGSVHALMGENGAGKSTLMKTLAGIYTPDKGDVHLKGVEIRSNRRSMRWRTASP</sequence>
<dbReference type="EMBL" id="SMBK01000008">
    <property type="protein sequence ID" value="TCU36074.1"/>
    <property type="molecule type" value="Genomic_DNA"/>
</dbReference>
<evidence type="ECO:0000313" key="10">
    <source>
        <dbReference type="EMBL" id="TCU36074.1"/>
    </source>
</evidence>
<evidence type="ECO:0000256" key="5">
    <source>
        <dbReference type="ARBA" id="ARBA00022840"/>
    </source>
</evidence>
<organism evidence="10 11">
    <name type="scientific">Rhizobium azibense</name>
    <dbReference type="NCBI Taxonomy" id="1136135"/>
    <lineage>
        <taxon>Bacteria</taxon>
        <taxon>Pseudomonadati</taxon>
        <taxon>Pseudomonadota</taxon>
        <taxon>Alphaproteobacteria</taxon>
        <taxon>Hyphomicrobiales</taxon>
        <taxon>Rhizobiaceae</taxon>
        <taxon>Rhizobium/Agrobacterium group</taxon>
        <taxon>Rhizobium</taxon>
    </lineage>
</organism>
<keyword evidence="6 8" id="KW-1278">Translocase</keyword>
<accession>A0A4R3RMK6</accession>
<evidence type="ECO:0000256" key="1">
    <source>
        <dbReference type="ARBA" id="ARBA00022448"/>
    </source>
</evidence>
<comment type="catalytic activity">
    <reaction evidence="8">
        <text>D-galactose(out) + ATP + H2O = D-galactose(in) + ADP + phosphate + H(+)</text>
        <dbReference type="Rhea" id="RHEA:60156"/>
        <dbReference type="ChEBI" id="CHEBI:4139"/>
        <dbReference type="ChEBI" id="CHEBI:15377"/>
        <dbReference type="ChEBI" id="CHEBI:15378"/>
        <dbReference type="ChEBI" id="CHEBI:30616"/>
        <dbReference type="ChEBI" id="CHEBI:43474"/>
        <dbReference type="ChEBI" id="CHEBI:456216"/>
        <dbReference type="EC" id="7.5.2.11"/>
    </reaction>
</comment>